<proteinExistence type="predicted"/>
<comment type="caution">
    <text evidence="1">The sequence shown here is derived from an EMBL/GenBank/DDBJ whole genome shotgun (WGS) entry which is preliminary data.</text>
</comment>
<evidence type="ECO:0000313" key="1">
    <source>
        <dbReference type="EMBL" id="EJB42014.1"/>
    </source>
</evidence>
<name>I9RAJ1_HELPX</name>
<evidence type="ECO:0000313" key="2">
    <source>
        <dbReference type="Proteomes" id="UP000005483"/>
    </source>
</evidence>
<dbReference type="EMBL" id="AKOC01000014">
    <property type="protein sequence ID" value="EJB42014.1"/>
    <property type="molecule type" value="Genomic_DNA"/>
</dbReference>
<accession>I9RAJ1</accession>
<gene>
    <name evidence="1" type="ORF">HPHPA9_1371</name>
</gene>
<protein>
    <submittedName>
        <fullName evidence="1">Uncharacterized protein</fullName>
    </submittedName>
</protein>
<sequence>MIVFLIPHALPIASLKQRGNPPIINKDFFYRNRSLKHR</sequence>
<reference evidence="1 2" key="1">
    <citation type="submission" date="2012-04" db="EMBL/GenBank/DDBJ databases">
        <title>Genome sequence of Helicobacter pylori Hp A-9.</title>
        <authorList>
            <person name="Blanchard T.G."/>
            <person name="Czinn S.J."/>
            <person name="McCracken C."/>
            <person name="Abolude K."/>
            <person name="Maroo A."/>
            <person name="Santana-Cruz I."/>
            <person name="Tallon L.J."/>
            <person name="Ficke F.W.F."/>
        </authorList>
    </citation>
    <scope>NUCLEOTIDE SEQUENCE [LARGE SCALE GENOMIC DNA]</scope>
    <source>
        <strain evidence="1 2">Hp A-9</strain>
    </source>
</reference>
<dbReference type="AlphaFoldDB" id="I9RAJ1"/>
<organism evidence="1 2">
    <name type="scientific">Helicobacter pylori Hp A-9</name>
    <dbReference type="NCBI Taxonomy" id="992034"/>
    <lineage>
        <taxon>Bacteria</taxon>
        <taxon>Pseudomonadati</taxon>
        <taxon>Campylobacterota</taxon>
        <taxon>Epsilonproteobacteria</taxon>
        <taxon>Campylobacterales</taxon>
        <taxon>Helicobacteraceae</taxon>
        <taxon>Helicobacter</taxon>
    </lineage>
</organism>
<dbReference type="Proteomes" id="UP000005483">
    <property type="component" value="Unassembled WGS sequence"/>
</dbReference>
<dbReference type="PATRIC" id="fig|992034.3.peg.1315"/>